<proteinExistence type="predicted"/>
<dbReference type="AlphaFoldDB" id="A0A1M5WL66"/>
<keyword evidence="3" id="KW-1185">Reference proteome</keyword>
<protein>
    <submittedName>
        <fullName evidence="2">Uncharacterized protein</fullName>
    </submittedName>
</protein>
<feature type="compositionally biased region" description="Basic residues" evidence="1">
    <location>
        <begin position="31"/>
        <end position="40"/>
    </location>
</feature>
<name>A0A1M5WL66_9CLOT</name>
<feature type="compositionally biased region" description="Basic and acidic residues" evidence="1">
    <location>
        <begin position="1"/>
        <end position="14"/>
    </location>
</feature>
<dbReference type="EMBL" id="FQXP01000006">
    <property type="protein sequence ID" value="SHH88217.1"/>
    <property type="molecule type" value="Genomic_DNA"/>
</dbReference>
<organism evidence="2 3">
    <name type="scientific">Clostridium collagenovorans DSM 3089</name>
    <dbReference type="NCBI Taxonomy" id="1121306"/>
    <lineage>
        <taxon>Bacteria</taxon>
        <taxon>Bacillati</taxon>
        <taxon>Bacillota</taxon>
        <taxon>Clostridia</taxon>
        <taxon>Eubacteriales</taxon>
        <taxon>Clostridiaceae</taxon>
        <taxon>Clostridium</taxon>
    </lineage>
</organism>
<accession>A0A1M5WL66</accession>
<gene>
    <name evidence="2" type="ORF">SAMN02745196_01713</name>
</gene>
<dbReference type="Proteomes" id="UP000184526">
    <property type="component" value="Unassembled WGS sequence"/>
</dbReference>
<dbReference type="RefSeq" id="WP_178138963.1">
    <property type="nucleotide sequence ID" value="NZ_FQXP01000006.1"/>
</dbReference>
<evidence type="ECO:0000256" key="1">
    <source>
        <dbReference type="SAM" id="MobiDB-lite"/>
    </source>
</evidence>
<evidence type="ECO:0000313" key="3">
    <source>
        <dbReference type="Proteomes" id="UP000184526"/>
    </source>
</evidence>
<evidence type="ECO:0000313" key="2">
    <source>
        <dbReference type="EMBL" id="SHH88217.1"/>
    </source>
</evidence>
<feature type="region of interest" description="Disordered" evidence="1">
    <location>
        <begin position="1"/>
        <end position="51"/>
    </location>
</feature>
<reference evidence="2 3" key="1">
    <citation type="submission" date="2016-11" db="EMBL/GenBank/DDBJ databases">
        <authorList>
            <person name="Jaros S."/>
            <person name="Januszkiewicz K."/>
            <person name="Wedrychowicz H."/>
        </authorList>
    </citation>
    <scope>NUCLEOTIDE SEQUENCE [LARGE SCALE GENOMIC DNA]</scope>
    <source>
        <strain evidence="2 3">DSM 3089</strain>
    </source>
</reference>
<sequence>MSKDSQPDNKEVRMRKCNYQTPITSEEGKNHNRTAKKHSVKREGCQSPHIN</sequence>